<sequence length="219" mass="24126">MADLEKNLEQAIEEALQPDSKAQKGDSKPVKQGSSDAAKIESGKGEVVKPEENPVDKAVASVKSAEKGTKEVKGDAQQKGSSAKEKQPKLKAVKEGEETDSDKAISEDAPTKMQNIKAMVNTMKDMSKEDLQTMYAEMVQSEDKDTQEVDESLTKAEIARNIVEFLKGSDEETVAETYSKLEEKVAKEEDEDEEDGEDDDEEDEDDDDVKESTKIESEL</sequence>
<feature type="compositionally biased region" description="Basic and acidic residues" evidence="1">
    <location>
        <begin position="64"/>
        <end position="110"/>
    </location>
</feature>
<feature type="non-terminal residue" evidence="2">
    <location>
        <position position="219"/>
    </location>
</feature>
<feature type="region of interest" description="Disordered" evidence="1">
    <location>
        <begin position="167"/>
        <end position="219"/>
    </location>
</feature>
<organism evidence="2">
    <name type="scientific">marine metagenome</name>
    <dbReference type="NCBI Taxonomy" id="408172"/>
    <lineage>
        <taxon>unclassified sequences</taxon>
        <taxon>metagenomes</taxon>
        <taxon>ecological metagenomes</taxon>
    </lineage>
</organism>
<accession>A0A381W9P5</accession>
<evidence type="ECO:0000256" key="1">
    <source>
        <dbReference type="SAM" id="MobiDB-lite"/>
    </source>
</evidence>
<evidence type="ECO:0000313" key="2">
    <source>
        <dbReference type="EMBL" id="SVA49270.1"/>
    </source>
</evidence>
<protein>
    <submittedName>
        <fullName evidence="2">Uncharacterized protein</fullName>
    </submittedName>
</protein>
<dbReference type="EMBL" id="UINC01011135">
    <property type="protein sequence ID" value="SVA49270.1"/>
    <property type="molecule type" value="Genomic_DNA"/>
</dbReference>
<dbReference type="AlphaFoldDB" id="A0A381W9P5"/>
<feature type="region of interest" description="Disordered" evidence="1">
    <location>
        <begin position="1"/>
        <end position="114"/>
    </location>
</feature>
<name>A0A381W9P5_9ZZZZ</name>
<proteinExistence type="predicted"/>
<reference evidence="2" key="1">
    <citation type="submission" date="2018-05" db="EMBL/GenBank/DDBJ databases">
        <authorList>
            <person name="Lanie J.A."/>
            <person name="Ng W.-L."/>
            <person name="Kazmierczak K.M."/>
            <person name="Andrzejewski T.M."/>
            <person name="Davidsen T.M."/>
            <person name="Wayne K.J."/>
            <person name="Tettelin H."/>
            <person name="Glass J.I."/>
            <person name="Rusch D."/>
            <person name="Podicherti R."/>
            <person name="Tsui H.-C.T."/>
            <person name="Winkler M.E."/>
        </authorList>
    </citation>
    <scope>NUCLEOTIDE SEQUENCE</scope>
</reference>
<feature type="compositionally biased region" description="Basic and acidic residues" evidence="1">
    <location>
        <begin position="38"/>
        <end position="55"/>
    </location>
</feature>
<feature type="compositionally biased region" description="Acidic residues" evidence="1">
    <location>
        <begin position="188"/>
        <end position="209"/>
    </location>
</feature>
<gene>
    <name evidence="2" type="ORF">METZ01_LOCUS102124</name>
</gene>
<feature type="compositionally biased region" description="Basic and acidic residues" evidence="1">
    <location>
        <begin position="210"/>
        <end position="219"/>
    </location>
</feature>